<dbReference type="EMBL" id="WEIO01000003">
    <property type="protein sequence ID" value="KAB7707599.1"/>
    <property type="molecule type" value="Genomic_DNA"/>
</dbReference>
<keyword evidence="1" id="KW-0732">Signal</keyword>
<dbReference type="SUPFAM" id="SSF51695">
    <property type="entry name" value="PLC-like phosphodiesterases"/>
    <property type="match status" value="2"/>
</dbReference>
<comment type="caution">
    <text evidence="3">The sequence shown here is derived from an EMBL/GenBank/DDBJ whole genome shotgun (WGS) entry which is preliminary data.</text>
</comment>
<feature type="signal peptide" evidence="1">
    <location>
        <begin position="1"/>
        <end position="24"/>
    </location>
</feature>
<dbReference type="InterPro" id="IPR030395">
    <property type="entry name" value="GP_PDE_dom"/>
</dbReference>
<keyword evidence="4" id="KW-1185">Reference proteome</keyword>
<dbReference type="PROSITE" id="PS51704">
    <property type="entry name" value="GP_PDE"/>
    <property type="match status" value="1"/>
</dbReference>
<evidence type="ECO:0000256" key="1">
    <source>
        <dbReference type="SAM" id="SignalP"/>
    </source>
</evidence>
<organism evidence="3 4">
    <name type="scientific">Bacillus aerolatus</name>
    <dbReference type="NCBI Taxonomy" id="2653354"/>
    <lineage>
        <taxon>Bacteria</taxon>
        <taxon>Bacillati</taxon>
        <taxon>Bacillota</taxon>
        <taxon>Bacilli</taxon>
        <taxon>Bacillales</taxon>
        <taxon>Bacillaceae</taxon>
        <taxon>Bacillus</taxon>
    </lineage>
</organism>
<sequence length="773" mass="84833">MKMSKVRMKTIPIVLTAGMIFSSAPVFPEAAANGQAVNLVQENFDASNLPAGWKVIQGQATVQNGKLTLTSPATSKPARVVAPLAEQTGDYVIEADMTFLSAVEDTRWASIMYRVQSENYPYYQFAVRRGATAVNGLEFALRNDRNQWEVLGKTFYSEPFELNKPYRLKIVAKGSRVQQYINDQLVIDTDAASAHLKGDIGFQAAGTTVQFDNLRVTSQEAELPPLTDSGAFLPKEAETNILNAPTILSSNATPQAIDALAGTGVSSMLLKTNSDLQVNGTPLKDMLEKMKGKMIPVIQLEEEKTAAPLISLLKEQAIQDVHILSSSPALVDLVKKEVPTARGAVLYNRQSLNKHDINQFIQSLHKHGAKTAVIPKKLLSADLVHTFHSRTVSVWGIGGSNEADAHELIHTGVDGIIADEAAPVLTAFSRYPENTLVQRPIVAAHRGIPSLAPENTMAGYQKAYELGADLIETDLHMTKDGQLVVMHDETVNRTTNGTGKVSELTYEQIRQLDAGVKFSPEFAGEKVPSFREFLQGFKGKGAILLVELKAAGIEEKVIEEIEQEGMTDEVLIQSFNLDTVKSSRELKPEIGAGYLYSAGVPATAEARLKDARQMVNYASTMNVTLNSSYGSLSKEFITYMKQRGMTSLHWTFRNEQALEEQLMNGMIGPITDYTQWLSAAPVRLETPIKKQNLKVGKTAVIQAKAFVHYREEKKENIETTLFSSDNGKITAIEGNTIKALAPGKTFVFAQHTFTMLGKEWRLVSEPIEVTVSN</sequence>
<dbReference type="Gene3D" id="2.60.120.560">
    <property type="entry name" value="Exo-inulinase, domain 1"/>
    <property type="match status" value="1"/>
</dbReference>
<dbReference type="Gene3D" id="3.20.20.190">
    <property type="entry name" value="Phosphatidylinositol (PI) phosphodiesterase"/>
    <property type="match status" value="2"/>
</dbReference>
<protein>
    <submittedName>
        <fullName evidence="3">DUF1080 domain-containing protein</fullName>
    </submittedName>
</protein>
<proteinExistence type="predicted"/>
<name>A0A6I1FMR6_9BACI</name>
<dbReference type="AlphaFoldDB" id="A0A6I1FMR6"/>
<evidence type="ECO:0000259" key="2">
    <source>
        <dbReference type="PROSITE" id="PS51704"/>
    </source>
</evidence>
<feature type="domain" description="GP-PDE" evidence="2">
    <location>
        <begin position="440"/>
        <end position="681"/>
    </location>
</feature>
<dbReference type="InterPro" id="IPR010496">
    <property type="entry name" value="AL/BT2_dom"/>
</dbReference>
<dbReference type="InterPro" id="IPR017946">
    <property type="entry name" value="PLC-like_Pdiesterase_TIM-brl"/>
</dbReference>
<evidence type="ECO:0000313" key="3">
    <source>
        <dbReference type="EMBL" id="KAB7707599.1"/>
    </source>
</evidence>
<dbReference type="GO" id="GO:0006629">
    <property type="term" value="P:lipid metabolic process"/>
    <property type="evidence" value="ECO:0007669"/>
    <property type="project" value="InterPro"/>
</dbReference>
<dbReference type="PANTHER" id="PTHR46211:SF14">
    <property type="entry name" value="GLYCEROPHOSPHODIESTER PHOSPHODIESTERASE"/>
    <property type="match status" value="1"/>
</dbReference>
<dbReference type="PANTHER" id="PTHR46211">
    <property type="entry name" value="GLYCEROPHOSPHORYL DIESTER PHOSPHODIESTERASE"/>
    <property type="match status" value="1"/>
</dbReference>
<reference evidence="3 4" key="1">
    <citation type="submission" date="2019-10" db="EMBL/GenBank/DDBJ databases">
        <title>Bacillus aerolatum sp. nov., isolated from bioaerosol of sport playgrounds.</title>
        <authorList>
            <person name="Chen P."/>
            <person name="Zhang G."/>
        </authorList>
    </citation>
    <scope>NUCLEOTIDE SEQUENCE [LARGE SCALE GENOMIC DNA]</scope>
    <source>
        <strain evidence="3 4">CX253</strain>
    </source>
</reference>
<dbReference type="Pfam" id="PF03009">
    <property type="entry name" value="GDPD"/>
    <property type="match status" value="1"/>
</dbReference>
<dbReference type="GO" id="GO:0008081">
    <property type="term" value="F:phosphoric diester hydrolase activity"/>
    <property type="evidence" value="ECO:0007669"/>
    <property type="project" value="InterPro"/>
</dbReference>
<dbReference type="Pfam" id="PF06439">
    <property type="entry name" value="3keto-disac_hyd"/>
    <property type="match status" value="1"/>
</dbReference>
<gene>
    <name evidence="3" type="ORF">F9802_07605</name>
</gene>
<evidence type="ECO:0000313" key="4">
    <source>
        <dbReference type="Proteomes" id="UP000429595"/>
    </source>
</evidence>
<feature type="chain" id="PRO_5039728542" evidence="1">
    <location>
        <begin position="25"/>
        <end position="773"/>
    </location>
</feature>
<accession>A0A6I1FMR6</accession>
<dbReference type="Proteomes" id="UP000429595">
    <property type="component" value="Unassembled WGS sequence"/>
</dbReference>